<dbReference type="RefSeq" id="WP_301637448.1">
    <property type="nucleotide sequence ID" value="NZ_JADYTN010000003.1"/>
</dbReference>
<reference evidence="2 3" key="1">
    <citation type="submission" date="2020-12" db="EMBL/GenBank/DDBJ databases">
        <title>Whole genome sequences of gut porcine anaerobes.</title>
        <authorList>
            <person name="Kubasova T."/>
            <person name="Jahodarova E."/>
            <person name="Rychlik I."/>
        </authorList>
    </citation>
    <scope>NUCLEOTIDE SEQUENCE [LARGE SCALE GENOMIC DNA]</scope>
    <source>
        <strain evidence="2 3">An925</strain>
    </source>
</reference>
<keyword evidence="1" id="KW-0812">Transmembrane</keyword>
<evidence type="ECO:0000256" key="1">
    <source>
        <dbReference type="SAM" id="Phobius"/>
    </source>
</evidence>
<keyword evidence="1" id="KW-0472">Membrane</keyword>
<feature type="transmembrane region" description="Helical" evidence="1">
    <location>
        <begin position="17"/>
        <end position="34"/>
    </location>
</feature>
<feature type="transmembrane region" description="Helical" evidence="1">
    <location>
        <begin position="148"/>
        <end position="171"/>
    </location>
</feature>
<dbReference type="Pfam" id="PF13858">
    <property type="entry name" value="DUF4199"/>
    <property type="match status" value="1"/>
</dbReference>
<gene>
    <name evidence="2" type="ORF">I6E12_02320</name>
</gene>
<feature type="transmembrane region" description="Helical" evidence="1">
    <location>
        <begin position="77"/>
        <end position="101"/>
    </location>
</feature>
<dbReference type="InterPro" id="IPR025250">
    <property type="entry name" value="DUF4199"/>
</dbReference>
<protein>
    <submittedName>
        <fullName evidence="2">DUF4199 domain-containing protein</fullName>
    </submittedName>
</protein>
<sequence>MTPQEYVQLKAFARQDGALLSLVMIGAFACYIIGMTQPLLTFVALMTIAATPFFVASRLRHYRDYGRQGRLSFGLGYAYSILTFFYGGLLLTAATFIYFAYLDNGYLISQFTDILQSPESQQAMKLYGVDKEMNDSLRILSELRPIDYALNVLSSVILSGFFWGLPIALFMRKKQ</sequence>
<evidence type="ECO:0000313" key="2">
    <source>
        <dbReference type="EMBL" id="MCF2562952.1"/>
    </source>
</evidence>
<proteinExistence type="predicted"/>
<accession>A0ABS9CF63</accession>
<comment type="caution">
    <text evidence="2">The sequence shown here is derived from an EMBL/GenBank/DDBJ whole genome shotgun (WGS) entry which is preliminary data.</text>
</comment>
<keyword evidence="1" id="KW-1133">Transmembrane helix</keyword>
<evidence type="ECO:0000313" key="3">
    <source>
        <dbReference type="Proteomes" id="UP001200470"/>
    </source>
</evidence>
<name>A0ABS9CF63_9BACT</name>
<dbReference type="Proteomes" id="UP001200470">
    <property type="component" value="Unassembled WGS sequence"/>
</dbReference>
<organism evidence="2 3">
    <name type="scientific">Xylanibacter brevis</name>
    <dbReference type="NCBI Taxonomy" id="83231"/>
    <lineage>
        <taxon>Bacteria</taxon>
        <taxon>Pseudomonadati</taxon>
        <taxon>Bacteroidota</taxon>
        <taxon>Bacteroidia</taxon>
        <taxon>Bacteroidales</taxon>
        <taxon>Prevotellaceae</taxon>
        <taxon>Xylanibacter</taxon>
    </lineage>
</organism>
<dbReference type="EMBL" id="JADYTN010000003">
    <property type="protein sequence ID" value="MCF2562952.1"/>
    <property type="molecule type" value="Genomic_DNA"/>
</dbReference>
<keyword evidence="3" id="KW-1185">Reference proteome</keyword>
<feature type="transmembrane region" description="Helical" evidence="1">
    <location>
        <begin position="40"/>
        <end position="56"/>
    </location>
</feature>